<reference evidence="2" key="1">
    <citation type="submission" date="2021-03" db="EMBL/GenBank/DDBJ databases">
        <authorList>
            <person name="Lu T."/>
            <person name="Wang Q."/>
            <person name="Han X."/>
        </authorList>
    </citation>
    <scope>NUCLEOTIDE SEQUENCE</scope>
    <source>
        <strain evidence="2">WQ 2009</strain>
    </source>
</reference>
<protein>
    <submittedName>
        <fullName evidence="2">Outer membrane beta-barrel protein</fullName>
    </submittedName>
</protein>
<dbReference type="Gene3D" id="2.60.40.1120">
    <property type="entry name" value="Carboxypeptidase-like, regulatory domain"/>
    <property type="match status" value="1"/>
</dbReference>
<evidence type="ECO:0000313" key="3">
    <source>
        <dbReference type="Proteomes" id="UP000679691"/>
    </source>
</evidence>
<dbReference type="InterPro" id="IPR037066">
    <property type="entry name" value="Plug_dom_sf"/>
</dbReference>
<accession>A0A8T4HCK2</accession>
<proteinExistence type="predicted"/>
<gene>
    <name evidence="2" type="ORF">J5U18_13300</name>
</gene>
<dbReference type="SUPFAM" id="SSF49464">
    <property type="entry name" value="Carboxypeptidase regulatory domain-like"/>
    <property type="match status" value="1"/>
</dbReference>
<dbReference type="Proteomes" id="UP000679691">
    <property type="component" value="Unassembled WGS sequence"/>
</dbReference>
<evidence type="ECO:0000313" key="2">
    <source>
        <dbReference type="EMBL" id="MBP3944514.1"/>
    </source>
</evidence>
<dbReference type="Pfam" id="PF13620">
    <property type="entry name" value="CarboxypepD_reg"/>
    <property type="match status" value="1"/>
</dbReference>
<dbReference type="AlphaFoldDB" id="A0A8T4HCK2"/>
<dbReference type="RefSeq" id="WP_353548028.1">
    <property type="nucleotide sequence ID" value="NZ_JAGKSB010000021.1"/>
</dbReference>
<keyword evidence="3" id="KW-1185">Reference proteome</keyword>
<sequence>MTRLLSFLIPGIYLFITFQSVHAQQQYLVKGSIVDSLQNPISGATISLLDDLSESPLQIVSSNENGHFSFTAIEPGSYNIAMRHLYYEPYQEQIVVSSDSSYTYQLIPSSYMLDDVVINAPARRMLQYDADRITMNLENSIQSAGHNAYEIVSMAPLVRVRGDDIQITGNTNALIFLNGRRLPPSSLKSILENIPGEQLLKIEIISQPSSKYDAEASGGVIEIFTKKPKSLGWSGNINSNIAQGITFSSAGNGNLNYTSEKIYLTINAGIQTRGHIENGYLNRTIYNADGLNEGMIQFDKDLQGRIHDTNISANLQYDVNKKSYIGFNFSHYHTNINTGGDFLSTITQLANADQATIATEFGLLYKLQTIQGDYVLKLDSVGSEIKLASNYTIFKNTQNQMQRDINETSRNNLWNDLSATYHIWAHSFDLTKIFNHLHSIDFGLKHTNTNNESRETTLYAYNPDFNTEIRPTYSEAIQAGYLTYKRTLKEKLTIQVGIRLENTQFKVLDQQDSSYLSLFPEARINLKINDLYSTSLSYVRNIDRPNYELLVPYTRFLDAYNVQVGNPNLLPEYTHALSWTNIFKSYSLSLAYQYVENAISSTIFYDIDQTFYTNTVVNFKNRRQLSVTGIVPLKFRRLTSDNSVSLHYQNNLIPITNTDIERKKLYVHLQSINVVTLGKNWDAELQAFYTSKKLNGIYTEGDISSVSLGFRKSLWNKSGYVKIDASDIFYTRILRWSTDIIPVTMHALSRNDTRQFRITFSYNLGKLLKSKKPDAATQDYKRLGL</sequence>
<dbReference type="SUPFAM" id="SSF56935">
    <property type="entry name" value="Porins"/>
    <property type="match status" value="1"/>
</dbReference>
<evidence type="ECO:0000259" key="1">
    <source>
        <dbReference type="Pfam" id="PF14905"/>
    </source>
</evidence>
<dbReference type="Pfam" id="PF14905">
    <property type="entry name" value="OMP_b-brl_3"/>
    <property type="match status" value="1"/>
</dbReference>
<dbReference type="Gene3D" id="2.170.130.10">
    <property type="entry name" value="TonB-dependent receptor, plug domain"/>
    <property type="match status" value="1"/>
</dbReference>
<dbReference type="InterPro" id="IPR008969">
    <property type="entry name" value="CarboxyPept-like_regulatory"/>
</dbReference>
<name>A0A8T4HCK2_9SPHI</name>
<dbReference type="PANTHER" id="PTHR40980:SF4">
    <property type="entry name" value="TONB-DEPENDENT RECEPTOR-LIKE BETA-BARREL DOMAIN-CONTAINING PROTEIN"/>
    <property type="match status" value="1"/>
</dbReference>
<feature type="domain" description="Outer membrane protein beta-barrel" evidence="1">
    <location>
        <begin position="377"/>
        <end position="762"/>
    </location>
</feature>
<dbReference type="PANTHER" id="PTHR40980">
    <property type="entry name" value="PLUG DOMAIN-CONTAINING PROTEIN"/>
    <property type="match status" value="1"/>
</dbReference>
<dbReference type="EMBL" id="JAGKSB010000021">
    <property type="protein sequence ID" value="MBP3944514.1"/>
    <property type="molecule type" value="Genomic_DNA"/>
</dbReference>
<dbReference type="InterPro" id="IPR041700">
    <property type="entry name" value="OMP_b-brl_3"/>
</dbReference>
<organism evidence="2 3">
    <name type="scientific">Rhinopithecimicrobium faecis</name>
    <dbReference type="NCBI Taxonomy" id="2820698"/>
    <lineage>
        <taxon>Bacteria</taxon>
        <taxon>Pseudomonadati</taxon>
        <taxon>Bacteroidota</taxon>
        <taxon>Sphingobacteriia</taxon>
        <taxon>Sphingobacteriales</taxon>
        <taxon>Sphingobacteriaceae</taxon>
        <taxon>Rhinopithecimicrobium</taxon>
    </lineage>
</organism>
<comment type="caution">
    <text evidence="2">The sequence shown here is derived from an EMBL/GenBank/DDBJ whole genome shotgun (WGS) entry which is preliminary data.</text>
</comment>